<evidence type="ECO:0000313" key="3">
    <source>
        <dbReference type="Proteomes" id="UP000736672"/>
    </source>
</evidence>
<feature type="signal peptide" evidence="1">
    <location>
        <begin position="1"/>
        <end position="17"/>
    </location>
</feature>
<dbReference type="EMBL" id="JAGTJS010000005">
    <property type="protein sequence ID" value="KAH7268007.1"/>
    <property type="molecule type" value="Genomic_DNA"/>
</dbReference>
<comment type="caution">
    <text evidence="2">The sequence shown here is derived from an EMBL/GenBank/DDBJ whole genome shotgun (WGS) entry which is preliminary data.</text>
</comment>
<organism evidence="2 3">
    <name type="scientific">Fusarium solani</name>
    <name type="common">Filamentous fungus</name>
    <dbReference type="NCBI Taxonomy" id="169388"/>
    <lineage>
        <taxon>Eukaryota</taxon>
        <taxon>Fungi</taxon>
        <taxon>Dikarya</taxon>
        <taxon>Ascomycota</taxon>
        <taxon>Pezizomycotina</taxon>
        <taxon>Sordariomycetes</taxon>
        <taxon>Hypocreomycetidae</taxon>
        <taxon>Hypocreales</taxon>
        <taxon>Nectriaceae</taxon>
        <taxon>Fusarium</taxon>
        <taxon>Fusarium solani species complex</taxon>
    </lineage>
</organism>
<dbReference type="InterPro" id="IPR008929">
    <property type="entry name" value="Chondroitin_lyas"/>
</dbReference>
<evidence type="ECO:0000256" key="1">
    <source>
        <dbReference type="SAM" id="SignalP"/>
    </source>
</evidence>
<dbReference type="SUPFAM" id="SSF48230">
    <property type="entry name" value="Chondroitin AC/alginate lyase"/>
    <property type="match status" value="1"/>
</dbReference>
<reference evidence="2" key="1">
    <citation type="journal article" date="2021" name="Nat. Commun.">
        <title>Genetic determinants of endophytism in the Arabidopsis root mycobiome.</title>
        <authorList>
            <person name="Mesny F."/>
            <person name="Miyauchi S."/>
            <person name="Thiergart T."/>
            <person name="Pickel B."/>
            <person name="Atanasova L."/>
            <person name="Karlsson M."/>
            <person name="Huettel B."/>
            <person name="Barry K.W."/>
            <person name="Haridas S."/>
            <person name="Chen C."/>
            <person name="Bauer D."/>
            <person name="Andreopoulos W."/>
            <person name="Pangilinan J."/>
            <person name="LaButti K."/>
            <person name="Riley R."/>
            <person name="Lipzen A."/>
            <person name="Clum A."/>
            <person name="Drula E."/>
            <person name="Henrissat B."/>
            <person name="Kohler A."/>
            <person name="Grigoriev I.V."/>
            <person name="Martin F.M."/>
            <person name="Hacquard S."/>
        </authorList>
    </citation>
    <scope>NUCLEOTIDE SEQUENCE</scope>
    <source>
        <strain evidence="2">FSSC 5 MPI-SDFR-AT-0091</strain>
    </source>
</reference>
<keyword evidence="3" id="KW-1185">Reference proteome</keyword>
<dbReference type="AlphaFoldDB" id="A0A9P9KT44"/>
<feature type="chain" id="PRO_5040318843" description="Alginate lyase domain-containing protein" evidence="1">
    <location>
        <begin position="18"/>
        <end position="443"/>
    </location>
</feature>
<gene>
    <name evidence="2" type="ORF">B0J15DRAFT_462045</name>
</gene>
<accession>A0A9P9KT44</accession>
<evidence type="ECO:0008006" key="4">
    <source>
        <dbReference type="Google" id="ProtNLM"/>
    </source>
</evidence>
<proteinExistence type="predicted"/>
<keyword evidence="1" id="KW-0732">Signal</keyword>
<name>A0A9P9KT44_FUSSL</name>
<protein>
    <recommendedName>
        <fullName evidence="4">Alginate lyase domain-containing protein</fullName>
    </recommendedName>
</protein>
<dbReference type="Proteomes" id="UP000736672">
    <property type="component" value="Unassembled WGS sequence"/>
</dbReference>
<dbReference type="OrthoDB" id="5280547at2759"/>
<evidence type="ECO:0000313" key="2">
    <source>
        <dbReference type="EMBL" id="KAH7268007.1"/>
    </source>
</evidence>
<sequence length="443" mass="50473">MRLQLLASFSFYTLVSSQKRQLVAKPVCNETIVGGFTHPGIFHSCEDLTRAQTKVWNREEPWFTAFGRMFNESLVGLSVGGVNAYNIRGPLPALPYGQDAWSSNFTVDAQYAYLNALAYFITACEIMRSITTSWWTANDTQLYHDFAKRVRRNWDSTNGMARNDLFFNQGAYANGGAFSMAVFLGDVDLYQQIIKQVTVGTNPDPSIDYAISKQIHNDTGYKGQVAEMGRDQAHPAGMLNIVSSMAYTAKIQGDLRGQIEYVDLFKYDDYRFSDGLEYFSRFNLGHDVPYKTLQIGRESTEFWNQSGKAPDRGRIYRTSQHPTDRGVLNAPTAAYYRYKELVPERIRYFKTYIKSQTLGYDSLLYMRKGNYEDLQFIWDLGYGTSFLDVISGPGAYRRRSTQNETAEGRFRNSTFPDIGVMKANTTISYPTFISTQTKPFLQV</sequence>